<sequence length="80" mass="9332">MSQEVTEVTVAVIIVLLYMSQPKVAEVVTQFDLQPHMQSELWPDIRKGIDQHLGKIYTKNKSSLKGDYWICFHLLLNWTK</sequence>
<name>A0A6L2K0Q5_TANCI</name>
<evidence type="ECO:0000313" key="2">
    <source>
        <dbReference type="EMBL" id="GEU42317.1"/>
    </source>
</evidence>
<comment type="caution">
    <text evidence="2">The sequence shown here is derived from an EMBL/GenBank/DDBJ whole genome shotgun (WGS) entry which is preliminary data.</text>
</comment>
<protein>
    <submittedName>
        <fullName evidence="2">Uncharacterized protein</fullName>
    </submittedName>
</protein>
<evidence type="ECO:0000256" key="1">
    <source>
        <dbReference type="SAM" id="SignalP"/>
    </source>
</evidence>
<organism evidence="2">
    <name type="scientific">Tanacetum cinerariifolium</name>
    <name type="common">Dalmatian daisy</name>
    <name type="synonym">Chrysanthemum cinerariifolium</name>
    <dbReference type="NCBI Taxonomy" id="118510"/>
    <lineage>
        <taxon>Eukaryota</taxon>
        <taxon>Viridiplantae</taxon>
        <taxon>Streptophyta</taxon>
        <taxon>Embryophyta</taxon>
        <taxon>Tracheophyta</taxon>
        <taxon>Spermatophyta</taxon>
        <taxon>Magnoliopsida</taxon>
        <taxon>eudicotyledons</taxon>
        <taxon>Gunneridae</taxon>
        <taxon>Pentapetalae</taxon>
        <taxon>asterids</taxon>
        <taxon>campanulids</taxon>
        <taxon>Asterales</taxon>
        <taxon>Asteraceae</taxon>
        <taxon>Asteroideae</taxon>
        <taxon>Anthemideae</taxon>
        <taxon>Anthemidinae</taxon>
        <taxon>Tanacetum</taxon>
    </lineage>
</organism>
<accession>A0A6L2K0Q5</accession>
<reference evidence="2" key="1">
    <citation type="journal article" date="2019" name="Sci. Rep.">
        <title>Draft genome of Tanacetum cinerariifolium, the natural source of mosquito coil.</title>
        <authorList>
            <person name="Yamashiro T."/>
            <person name="Shiraishi A."/>
            <person name="Satake H."/>
            <person name="Nakayama K."/>
        </authorList>
    </citation>
    <scope>NUCLEOTIDE SEQUENCE</scope>
</reference>
<dbReference type="EMBL" id="BKCJ010001553">
    <property type="protein sequence ID" value="GEU42317.1"/>
    <property type="molecule type" value="Genomic_DNA"/>
</dbReference>
<proteinExistence type="predicted"/>
<gene>
    <name evidence="2" type="ORF">Tci_014295</name>
</gene>
<feature type="chain" id="PRO_5026876577" evidence="1">
    <location>
        <begin position="26"/>
        <end position="80"/>
    </location>
</feature>
<keyword evidence="1" id="KW-0732">Signal</keyword>
<dbReference type="AlphaFoldDB" id="A0A6L2K0Q5"/>
<feature type="signal peptide" evidence="1">
    <location>
        <begin position="1"/>
        <end position="25"/>
    </location>
</feature>